<organism evidence="2 3">
    <name type="scientific">Zophobas morio</name>
    <dbReference type="NCBI Taxonomy" id="2755281"/>
    <lineage>
        <taxon>Eukaryota</taxon>
        <taxon>Metazoa</taxon>
        <taxon>Ecdysozoa</taxon>
        <taxon>Arthropoda</taxon>
        <taxon>Hexapoda</taxon>
        <taxon>Insecta</taxon>
        <taxon>Pterygota</taxon>
        <taxon>Neoptera</taxon>
        <taxon>Endopterygota</taxon>
        <taxon>Coleoptera</taxon>
        <taxon>Polyphaga</taxon>
        <taxon>Cucujiformia</taxon>
        <taxon>Tenebrionidae</taxon>
        <taxon>Zophobas</taxon>
    </lineage>
</organism>
<evidence type="ECO:0000313" key="3">
    <source>
        <dbReference type="Proteomes" id="UP001168821"/>
    </source>
</evidence>
<feature type="region of interest" description="Disordered" evidence="1">
    <location>
        <begin position="84"/>
        <end position="107"/>
    </location>
</feature>
<gene>
    <name evidence="2" type="ORF">Zmor_007243</name>
</gene>
<dbReference type="Proteomes" id="UP001168821">
    <property type="component" value="Unassembled WGS sequence"/>
</dbReference>
<keyword evidence="3" id="KW-1185">Reference proteome</keyword>
<sequence length="1662" mass="187713">MEPEPEKLEEPEKPISKRRSSILKIAKVRNPFEEIETTETYTDFNSTKPVRRVSFASSNFIKPFVADPEKNTIWDTTYEEDVNHTNSTQSSQDHNTHSSTKLGSTFHESGPSLHNITMLSEQDMEYTNVLLLADKENIAHYPPQKKFSLVDYAKKLSTNSKDVVLDKTTVVSKSMELTCLALDKTSESVYDRQIGFSEVSLHSDVKGENSRINEMEFTCRIPLNNSIKTDEIPKGGKRLSTKCDKTTVESKSMELTCHTLNENSRINEMEFTCQIPLNSLVKTEEISKGAKKLSTKCDDVVVDKIYENEYDCETGFGEISLASDVVKAENTDNMEFTCHHPLNSLEKTNNTVTNRSQISRGNLTMDFTCLSGLPSTQINAMEFTCQTQPNLEITRVSESNLTKTAQTMELTCQSTEAHSTKIGDATEFCQPQQNDCTKNVTGELEYQVQNKSLRNHSIRLDSIDVNMPISSADVDTDLCWDDDNPHSCPKRPKFDFADISQNISINSKEAAAIAQMSIGNFMKRDDSSYSVSLQCLVNENTKTGIKTKSFEKNETLREKSCLAVDDNELIPGSIKNTSKNLELTDIAENVVLPNKSMETSRQNISHCGNKLYKKRSSEMLICFSPVAQTTVDQNLILKDSSNGSLAVNEIFVGKKDNECERSCQIPTDQVKESSGFNNTSKLRNSNTKEEKSCSAMEIDESFLDVENQPPVGVLNTPCQNAGDNSIRKPLIDVEVKSIPQNHSLVASEPVNVSQISDGNLTTQNKSYSICQDLLNIPVHNDTTVPLGDNVTKLNEIYPACQNLSNIDNNTRFDGKNDKSALSIPIPSDGDLTKLNDNCSFRQDSANILVGDNTTFDNKSTLWPPIPSQSMTFQKNVTLEEKSCSMMKVDQTYVNKSVMETTAAILNPELMATKFDNKNDNSTLPFHIPSQSMTVQKNVAVEEKSYSMMEVDQTYVNRSVMETKVGILTPFDNKNDNSTLPLHISSQSMTVQKNVAVEEKSYSMMEVDQTYGNKSIMETKATILNPNLITDDTRFDNKNDNSTLSLHIPSANKSQSMTVQKNVNVEEKSCSMMKVDQTFVNQSVMETTAAILNAHSILNDTRFDNRDDNSTLSLHIPSANKSHSMTVPKNVEEKSCPTIKIDQTYVKVEILNASNYSDQHLNVNRNLDNKLVKSPEQKLQHDQSNLELTSTIPVIKTQLPNLSTLKHELSALRTPEQSFHLNLTMSSGIDDTQQLLQCTYSKSQPVSFATPKFEDKDSSGFTCNLENTGHISRPTLTNISEYDLEENLEIGRREYKESPDISIFDIPRNSKLNNINDTYVLQHKKKSDESTLQTSYCDEDNSVGIIADDCLQTLGSEDQLITDDAIEELNKMADTSPTIKKVELKKVKLEIRRVSELSDLMERIQRQRAEIKNYLENFKFRPFRIPEELTIWECNKSRNNSDLLMESSDENCDSCPTMEDRIREHEKSCQKCWKLEMVDDDFYHFSTLFGTLVFVVRLDDESGKVINVQTTSKLKETAKPFAQYVMKLFLDRFDTQVVKSAIGNRFDMLSLLDYVKMTMLRLHRFQREFMLCHVLKMEEEFVAKFTICSVPLGIHCDVLVDVADVENLNFEKDLRIVSHIGVVNQNEVINLAKKSPKGLDFFQGFAKSIEEYFNHKEKKRLEK</sequence>
<feature type="region of interest" description="Disordered" evidence="1">
    <location>
        <begin position="670"/>
        <end position="690"/>
    </location>
</feature>
<name>A0AA38IXS9_9CUCU</name>
<evidence type="ECO:0000256" key="1">
    <source>
        <dbReference type="SAM" id="MobiDB-lite"/>
    </source>
</evidence>
<protein>
    <submittedName>
        <fullName evidence="2">Uncharacterized protein</fullName>
    </submittedName>
</protein>
<feature type="compositionally biased region" description="Polar residues" evidence="1">
    <location>
        <begin position="670"/>
        <end position="685"/>
    </location>
</feature>
<feature type="compositionally biased region" description="Basic and acidic residues" evidence="1">
    <location>
        <begin position="1"/>
        <end position="15"/>
    </location>
</feature>
<evidence type="ECO:0000313" key="2">
    <source>
        <dbReference type="EMBL" id="KAJ3662929.1"/>
    </source>
</evidence>
<accession>A0AA38IXS9</accession>
<proteinExistence type="predicted"/>
<feature type="region of interest" description="Disordered" evidence="1">
    <location>
        <begin position="1"/>
        <end position="21"/>
    </location>
</feature>
<comment type="caution">
    <text evidence="2">The sequence shown here is derived from an EMBL/GenBank/DDBJ whole genome shotgun (WGS) entry which is preliminary data.</text>
</comment>
<dbReference type="EMBL" id="JALNTZ010000002">
    <property type="protein sequence ID" value="KAJ3662929.1"/>
    <property type="molecule type" value="Genomic_DNA"/>
</dbReference>
<reference evidence="2" key="1">
    <citation type="journal article" date="2023" name="G3 (Bethesda)">
        <title>Whole genome assemblies of Zophobas morio and Tenebrio molitor.</title>
        <authorList>
            <person name="Kaur S."/>
            <person name="Stinson S.A."/>
            <person name="diCenzo G.C."/>
        </authorList>
    </citation>
    <scope>NUCLEOTIDE SEQUENCE</scope>
    <source>
        <strain evidence="2">QUZm001</strain>
    </source>
</reference>